<name>A0A060RER5_9BACT</name>
<dbReference type="HOGENOM" id="CLU_2683854_0_0_10"/>
<gene>
    <name evidence="1" type="ORF">BN938_2868</name>
</gene>
<dbReference type="STRING" id="1433126.BN938_2868"/>
<keyword evidence="2" id="KW-1185">Reference proteome</keyword>
<dbReference type="AlphaFoldDB" id="A0A060RER5"/>
<dbReference type="Proteomes" id="UP000027616">
    <property type="component" value="Chromosome I"/>
</dbReference>
<evidence type="ECO:0000313" key="2">
    <source>
        <dbReference type="Proteomes" id="UP000027616"/>
    </source>
</evidence>
<dbReference type="EMBL" id="HG934468">
    <property type="protein sequence ID" value="CDN32934.1"/>
    <property type="molecule type" value="Genomic_DNA"/>
</dbReference>
<dbReference type="KEGG" id="rbc:BN938_2868"/>
<accession>A0A060RER5</accession>
<proteinExistence type="predicted"/>
<organism evidence="1 2">
    <name type="scientific">Mucinivorans hirudinis</name>
    <dbReference type="NCBI Taxonomy" id="1433126"/>
    <lineage>
        <taxon>Bacteria</taxon>
        <taxon>Pseudomonadati</taxon>
        <taxon>Bacteroidota</taxon>
        <taxon>Bacteroidia</taxon>
        <taxon>Bacteroidales</taxon>
        <taxon>Rikenellaceae</taxon>
        <taxon>Mucinivorans</taxon>
    </lineage>
</organism>
<protein>
    <submittedName>
        <fullName evidence="1">Uncharacterized protein</fullName>
    </submittedName>
</protein>
<evidence type="ECO:0000313" key="1">
    <source>
        <dbReference type="EMBL" id="CDN32934.1"/>
    </source>
</evidence>
<reference evidence="1 2" key="1">
    <citation type="journal article" date="2015" name="Genome Announc.">
        <title>Complete Genome Sequence of the Novel Leech Symbiont Mucinivorans hirudinis M3T.</title>
        <authorList>
            <person name="Nelson M.C."/>
            <person name="Bomar L."/>
            <person name="Graf J."/>
        </authorList>
    </citation>
    <scope>NUCLEOTIDE SEQUENCE [LARGE SCALE GENOMIC DNA]</scope>
    <source>
        <strain evidence="2">M3</strain>
    </source>
</reference>
<sequence>MLSGFIIIEYHIVIAVETPHKRGRAAMQDIALNIGVLIGFSRTIASKFMVQKMGTLGRNTPRCALLSGVKIYFL</sequence>